<dbReference type="CDD" id="cd05930">
    <property type="entry name" value="A_NRPS"/>
    <property type="match status" value="1"/>
</dbReference>
<dbReference type="InterPro" id="IPR020845">
    <property type="entry name" value="AMP-binding_CS"/>
</dbReference>
<dbReference type="GO" id="GO:0044550">
    <property type="term" value="P:secondary metabolite biosynthetic process"/>
    <property type="evidence" value="ECO:0007669"/>
    <property type="project" value="TreeGrafter"/>
</dbReference>
<dbReference type="InterPro" id="IPR012728">
    <property type="entry name" value="Pls/PosA_C"/>
</dbReference>
<dbReference type="STRING" id="1431546.CAQU_11100"/>
<reference evidence="5 6" key="1">
    <citation type="submission" date="2014-08" db="EMBL/GenBank/DDBJ databases">
        <title>Complete genome sequence of Corynebacterium aquilae S-613T(T) (=DSM 44791(T)), isolated from the choana of a healthy golden eagle.</title>
        <authorList>
            <person name="Ruckert C."/>
            <person name="Albersmeier A."/>
            <person name="Winkler A."/>
            <person name="Kalinowski J."/>
        </authorList>
    </citation>
    <scope>NUCLEOTIDE SEQUENCE [LARGE SCALE GENOMIC DNA]</scope>
    <source>
        <strain evidence="5 6">S-613</strain>
    </source>
</reference>
<dbReference type="GO" id="GO:0043041">
    <property type="term" value="P:amino acid activation for nonribosomal peptide biosynthetic process"/>
    <property type="evidence" value="ECO:0007669"/>
    <property type="project" value="TreeGrafter"/>
</dbReference>
<dbReference type="InterPro" id="IPR042099">
    <property type="entry name" value="ANL_N_sf"/>
</dbReference>
<dbReference type="InterPro" id="IPR011004">
    <property type="entry name" value="Trimer_LpxA-like_sf"/>
</dbReference>
<dbReference type="PROSITE" id="PS00455">
    <property type="entry name" value="AMP_BINDING"/>
    <property type="match status" value="1"/>
</dbReference>
<feature type="transmembrane region" description="Helical" evidence="3">
    <location>
        <begin position="607"/>
        <end position="630"/>
    </location>
</feature>
<feature type="transmembrane region" description="Helical" evidence="3">
    <location>
        <begin position="1084"/>
        <end position="1108"/>
    </location>
</feature>
<dbReference type="Gene3D" id="3.40.50.12780">
    <property type="entry name" value="N-terminal domain of ligase-like"/>
    <property type="match status" value="1"/>
</dbReference>
<dbReference type="OrthoDB" id="2472181at2"/>
<dbReference type="SUPFAM" id="SSF51161">
    <property type="entry name" value="Trimeric LpxA-like enzymes"/>
    <property type="match status" value="3"/>
</dbReference>
<dbReference type="PANTHER" id="PTHR45527">
    <property type="entry name" value="NONRIBOSOMAL PEPTIDE SYNTHETASE"/>
    <property type="match status" value="1"/>
</dbReference>
<dbReference type="Gene3D" id="2.160.10.10">
    <property type="entry name" value="Hexapeptide repeat proteins"/>
    <property type="match status" value="3"/>
</dbReference>
<dbReference type="InterPro" id="IPR020806">
    <property type="entry name" value="PKS_PP-bd"/>
</dbReference>
<keyword evidence="3" id="KW-1133">Transmembrane helix</keyword>
<feature type="transmembrane region" description="Helical" evidence="3">
    <location>
        <begin position="1114"/>
        <end position="1135"/>
    </location>
</feature>
<dbReference type="SUPFAM" id="SSF56801">
    <property type="entry name" value="Acetyl-CoA synthetase-like"/>
    <property type="match status" value="1"/>
</dbReference>
<accession>A0A1L7CI23</accession>
<keyword evidence="3" id="KW-0472">Membrane</keyword>
<dbReference type="NCBIfam" id="TIGR01733">
    <property type="entry name" value="AA-adenyl-dom"/>
    <property type="match status" value="1"/>
</dbReference>
<dbReference type="InterPro" id="IPR000873">
    <property type="entry name" value="AMP-dep_synth/lig_dom"/>
</dbReference>
<dbReference type="PROSITE" id="PS50075">
    <property type="entry name" value="CARRIER"/>
    <property type="match status" value="1"/>
</dbReference>
<proteinExistence type="predicted"/>
<dbReference type="Proteomes" id="UP000185478">
    <property type="component" value="Chromosome"/>
</dbReference>
<dbReference type="KEGG" id="caqu:CAQU_11100"/>
<dbReference type="GO" id="GO:0005737">
    <property type="term" value="C:cytoplasm"/>
    <property type="evidence" value="ECO:0007669"/>
    <property type="project" value="TreeGrafter"/>
</dbReference>
<organism evidence="5 6">
    <name type="scientific">Corynebacterium aquilae DSM 44791</name>
    <dbReference type="NCBI Taxonomy" id="1431546"/>
    <lineage>
        <taxon>Bacteria</taxon>
        <taxon>Bacillati</taxon>
        <taxon>Actinomycetota</taxon>
        <taxon>Actinomycetes</taxon>
        <taxon>Mycobacteriales</taxon>
        <taxon>Corynebacteriaceae</taxon>
        <taxon>Corynebacterium</taxon>
    </lineage>
</organism>
<feature type="transmembrane region" description="Helical" evidence="3">
    <location>
        <begin position="837"/>
        <end position="864"/>
    </location>
</feature>
<dbReference type="InterPro" id="IPR009081">
    <property type="entry name" value="PP-bd_ACP"/>
</dbReference>
<evidence type="ECO:0000313" key="5">
    <source>
        <dbReference type="EMBL" id="APT85507.1"/>
    </source>
</evidence>
<keyword evidence="2" id="KW-0597">Phosphoprotein</keyword>
<dbReference type="InterPro" id="IPR036736">
    <property type="entry name" value="ACP-like_sf"/>
</dbReference>
<evidence type="ECO:0000313" key="6">
    <source>
        <dbReference type="Proteomes" id="UP000185478"/>
    </source>
</evidence>
<sequence length="1298" mass="137413">MDRLLNSPPPQFLLQSRAPAPRTLVEILQRTAADFPDAAAIDDGSVLTYQELVDEVFTTAEWLASVGIGRGDRVGIRMPSGSRNLYIAILSTLAAGAAYVPVDADDPDERAEIVFGQAGVSAIFTGDGLKLVGEARPARRHELPGTEDDAWIIFTSGSTGLPKGVAVTHRNAAAFVDAEAQLFCQDEPLGPEDRVLAGLSVAFDASCEEMWLAWRHGACLVPAPRSLVRSGMDLGPWLVSRDVSVVSTVPTLASMWPAEALDGVRLMIFGGEACPAELVRKLCAEEREVWNTYGPTEATVVTCAALMAPDEEVSIGLPLAGWDMAVVDADGYPVSIGQSGELIIGGVGLARYLDADKDAQVYAPLPSLGWQRAYRSGDMVRLEEDGVYFVGRTDDQVKIGGRRIELGEVSANVAAAPGVNAAAVVVRQTPAGDKLLVAYLSPEDPATDWAALSDGVRAFLQERMPAALVPRIHVMDPLPVTTSGKVDKKSLPWPLPGADVTAEGLTPCERFVAEAWLEELGVAIEGADADFFHLGGTSLAAAALVARLRENVPTVSVRDVYDHPRLGALAERLVQLGWSPEAAGVADDGAPVALVGAGTRVGQAAGLAAALLVRASVWLAWIVLGVFVAGRLGAQWAPPVGLVQAILAAVWVSPVARLPLSALSARVLCAGLTPGDYPRGGVAHLRVWVAERIQDAFGAHGLGGAVWINSYARMLGCRLGRGVTLHTVPPVTGMLSAGDFAAIGPEVDVLGYWVDSTHFHLGRVTIGAHARVDARSTLGPGAVVGAHAHIEPGSLIDSRTKVKDHSRWAGNPAVRVGRPKRTFPLDPPPRARRWLPVYVLIAGMVGLLPYLCLGVGAAGLWAVIPDSAHGVQAAGYALLGAPLGALLSFGSYMAATWVGVRVMQRGLDDEIHPVRSWHGVRMWAATRLMDEARRHLFPIYAAQLTPYWLRSLGARIGKDAEISTAVMIPALTDVRDESFLADDTMVGGYEVGNGWLKTGAVRVGRRSFVGNSGMVAPGRKVRKNSLVAVLSSAPKKAKAGSNWMGSPPVRLRRVQVCAAGGEAVTYQPPLAKKVARATVETGRLLAPMTSFSLAVGAIATIIACWTITSSLVWAWLATAGVLVACGIVALGITVLMKWACVGRIAAGSHPLWTRFIWLNELQDAFVESVAAPWLLDRIPGTGTMATALRLLGAKIGKGTWLETYWLPEADLCVIGDGVSVNRGCVVQTHLFQDRVMSLDSVSLGEGSSVGPHSVVLPASKLGRRTWVGPASLVMRGDVLPGGSRWQGNTVEPYPTDDN</sequence>
<dbReference type="InterPro" id="IPR045851">
    <property type="entry name" value="AMP-bd_C_sf"/>
</dbReference>
<dbReference type="Gene3D" id="1.10.1200.10">
    <property type="entry name" value="ACP-like"/>
    <property type="match status" value="1"/>
</dbReference>
<dbReference type="NCBIfam" id="TIGR02353">
    <property type="entry name" value="NRPS_term_dom"/>
    <property type="match status" value="1"/>
</dbReference>
<evidence type="ECO:0000256" key="3">
    <source>
        <dbReference type="SAM" id="Phobius"/>
    </source>
</evidence>
<dbReference type="EMBL" id="CP009245">
    <property type="protein sequence ID" value="APT85507.1"/>
    <property type="molecule type" value="Genomic_DNA"/>
</dbReference>
<dbReference type="Pfam" id="PF00550">
    <property type="entry name" value="PP-binding"/>
    <property type="match status" value="1"/>
</dbReference>
<feature type="domain" description="Carrier" evidence="4">
    <location>
        <begin position="503"/>
        <end position="577"/>
    </location>
</feature>
<dbReference type="SMART" id="SM00823">
    <property type="entry name" value="PKS_PP"/>
    <property type="match status" value="1"/>
</dbReference>
<evidence type="ECO:0000256" key="1">
    <source>
        <dbReference type="ARBA" id="ARBA00022450"/>
    </source>
</evidence>
<keyword evidence="1" id="KW-0596">Phosphopantetheine</keyword>
<gene>
    <name evidence="5" type="ORF">CAQU_11100</name>
</gene>
<feature type="transmembrane region" description="Helical" evidence="3">
    <location>
        <begin position="876"/>
        <end position="895"/>
    </location>
</feature>
<dbReference type="GO" id="GO:0031177">
    <property type="term" value="F:phosphopantetheine binding"/>
    <property type="evidence" value="ECO:0007669"/>
    <property type="project" value="InterPro"/>
</dbReference>
<keyword evidence="6" id="KW-1185">Reference proteome</keyword>
<evidence type="ECO:0000256" key="2">
    <source>
        <dbReference type="ARBA" id="ARBA00022553"/>
    </source>
</evidence>
<dbReference type="SUPFAM" id="SSF47336">
    <property type="entry name" value="ACP-like"/>
    <property type="match status" value="1"/>
</dbReference>
<keyword evidence="3" id="KW-0812">Transmembrane</keyword>
<dbReference type="Gene3D" id="3.30.300.30">
    <property type="match status" value="1"/>
</dbReference>
<protein>
    <submittedName>
        <fullName evidence="5">Amino acid adenylation protein</fullName>
    </submittedName>
</protein>
<dbReference type="InterPro" id="IPR010071">
    <property type="entry name" value="AA_adenyl_dom"/>
</dbReference>
<name>A0A1L7CI23_9CORY</name>
<dbReference type="RefSeq" id="WP_075727639.1">
    <property type="nucleotide sequence ID" value="NZ_CP009245.1"/>
</dbReference>
<evidence type="ECO:0000259" key="4">
    <source>
        <dbReference type="PROSITE" id="PS50075"/>
    </source>
</evidence>
<dbReference type="PANTHER" id="PTHR45527:SF1">
    <property type="entry name" value="FATTY ACID SYNTHASE"/>
    <property type="match status" value="1"/>
</dbReference>
<dbReference type="Pfam" id="PF00501">
    <property type="entry name" value="AMP-binding"/>
    <property type="match status" value="1"/>
</dbReference>